<feature type="transmembrane region" description="Helical" evidence="1">
    <location>
        <begin position="135"/>
        <end position="157"/>
    </location>
</feature>
<organism evidence="3 4">
    <name type="scientific">Arsenicibacter rosenii</name>
    <dbReference type="NCBI Taxonomy" id="1750698"/>
    <lineage>
        <taxon>Bacteria</taxon>
        <taxon>Pseudomonadati</taxon>
        <taxon>Bacteroidota</taxon>
        <taxon>Cytophagia</taxon>
        <taxon>Cytophagales</taxon>
        <taxon>Spirosomataceae</taxon>
        <taxon>Arsenicibacter</taxon>
    </lineage>
</organism>
<keyword evidence="4" id="KW-1185">Reference proteome</keyword>
<keyword evidence="1" id="KW-1133">Transmembrane helix</keyword>
<dbReference type="GO" id="GO:0044668">
    <property type="term" value="F:sodium:malonate symporter activity"/>
    <property type="evidence" value="ECO:0007669"/>
    <property type="project" value="InterPro"/>
</dbReference>
<evidence type="ECO:0000256" key="1">
    <source>
        <dbReference type="SAM" id="Phobius"/>
    </source>
</evidence>
<dbReference type="InterPro" id="IPR004691">
    <property type="entry name" value="Mal/Na_symporter_MadM"/>
</dbReference>
<evidence type="ECO:0000313" key="4">
    <source>
        <dbReference type="Proteomes" id="UP000181790"/>
    </source>
</evidence>
<dbReference type="Proteomes" id="UP000181790">
    <property type="component" value="Unassembled WGS sequence"/>
</dbReference>
<reference evidence="3 4" key="1">
    <citation type="submission" date="2016-10" db="EMBL/GenBank/DDBJ databases">
        <title>Arsenicibacter rosenii gen. nov., sp. nov., an efficient arsenic-methylating bacterium isolated from an arsenic-contaminated paddy soil.</title>
        <authorList>
            <person name="Huang K."/>
        </authorList>
    </citation>
    <scope>NUCLEOTIDE SEQUENCE [LARGE SCALE GENOMIC DNA]</scope>
    <source>
        <strain evidence="3 4">SM-1</strain>
    </source>
</reference>
<gene>
    <name evidence="3" type="ORF">BLX24_07780</name>
</gene>
<dbReference type="EMBL" id="MORL01000003">
    <property type="protein sequence ID" value="OIN59750.1"/>
    <property type="molecule type" value="Genomic_DNA"/>
</dbReference>
<proteinExistence type="predicted"/>
<accession>A0A1S2VMX8</accession>
<feature type="transmembrane region" description="Helical" evidence="1">
    <location>
        <begin position="229"/>
        <end position="248"/>
    </location>
</feature>
<evidence type="ECO:0000313" key="3">
    <source>
        <dbReference type="EMBL" id="OIN59750.1"/>
    </source>
</evidence>
<feature type="transmembrane region" description="Helical" evidence="1">
    <location>
        <begin position="12"/>
        <end position="30"/>
    </location>
</feature>
<feature type="domain" description="Malonate/sodium symporter MadM subunit N-terminal" evidence="2">
    <location>
        <begin position="6"/>
        <end position="252"/>
    </location>
</feature>
<protein>
    <submittedName>
        <fullName evidence="3">Malonate transporter subunit MadM</fullName>
    </submittedName>
</protein>
<feature type="transmembrane region" description="Helical" evidence="1">
    <location>
        <begin position="42"/>
        <end position="61"/>
    </location>
</feature>
<feature type="transmembrane region" description="Helical" evidence="1">
    <location>
        <begin position="163"/>
        <end position="185"/>
    </location>
</feature>
<feature type="transmembrane region" description="Helical" evidence="1">
    <location>
        <begin position="105"/>
        <end position="128"/>
    </location>
</feature>
<comment type="caution">
    <text evidence="3">The sequence shown here is derived from an EMBL/GenBank/DDBJ whole genome shotgun (WGS) entry which is preliminary data.</text>
</comment>
<sequence>MEIIVRFLDKNGLIVAFFCVGLITYVSSVLSDRLTNRKIPGSAIAIIMGLVLAYIGGRVTGGEKGIADMKALSGFGTMGGSMLRDFAIVSTAMGASFVVMRKTGWVGALSLFLGIVLSFIGGVLVALLWGYTDAISLTTIGAGACTYIVGPVTGAAIGASSDVMALSIAAGVVKAVFVTIATPFLARFIGLDNPHTAMIFGGLMGTTSGVSAGLAATDPKLVPYGALTATFYTGLGCLSCPSVLYLLMRMLFGNG</sequence>
<dbReference type="OrthoDB" id="4964461at2"/>
<name>A0A1S2VMX8_9BACT</name>
<dbReference type="NCBIfam" id="TIGR00808">
    <property type="entry name" value="malonate_madM"/>
    <property type="match status" value="1"/>
</dbReference>
<feature type="transmembrane region" description="Helical" evidence="1">
    <location>
        <begin position="197"/>
        <end position="217"/>
    </location>
</feature>
<keyword evidence="1" id="KW-0812">Transmembrane</keyword>
<evidence type="ECO:0000259" key="2">
    <source>
        <dbReference type="Pfam" id="PF03818"/>
    </source>
</evidence>
<dbReference type="RefSeq" id="WP_071502550.1">
    <property type="nucleotide sequence ID" value="NZ_MORL01000003.1"/>
</dbReference>
<feature type="transmembrane region" description="Helical" evidence="1">
    <location>
        <begin position="82"/>
        <end position="99"/>
    </location>
</feature>
<dbReference type="Pfam" id="PF03818">
    <property type="entry name" value="MadM"/>
    <property type="match status" value="1"/>
</dbReference>
<dbReference type="InterPro" id="IPR018402">
    <property type="entry name" value="Mal/Na_symporter_MadM_N"/>
</dbReference>
<keyword evidence="1" id="KW-0472">Membrane</keyword>
<dbReference type="AlphaFoldDB" id="A0A1S2VMX8"/>